<keyword evidence="1" id="KW-1133">Transmembrane helix</keyword>
<keyword evidence="2" id="KW-0732">Signal</keyword>
<feature type="transmembrane region" description="Helical" evidence="1">
    <location>
        <begin position="162"/>
        <end position="186"/>
    </location>
</feature>
<evidence type="ECO:0008006" key="5">
    <source>
        <dbReference type="Google" id="ProtNLM"/>
    </source>
</evidence>
<keyword evidence="1" id="KW-0812">Transmembrane</keyword>
<sequence length="203" mass="21553">MPTARALRALTAGCALAGVALLLAHTGGDAGIAVYFTVQSNLIVAAVFGLAAFGRGDVRLRGAATLYITITGTVYHLVLTNPASPFFTADPGAETVHNLLLHTVTPLLAAADWLLVNRDRVRWWHAGAWLAYPLAYLAFALVRGAITGRYPYPFIDVAALGYGAVAVNALVFSVLFFLLGLLLIGLGELARRVRRVPAVEQIS</sequence>
<dbReference type="AlphaFoldDB" id="A0A8J3L7J3"/>
<feature type="transmembrane region" description="Helical" evidence="1">
    <location>
        <begin position="123"/>
        <end position="142"/>
    </location>
</feature>
<keyword evidence="1" id="KW-0472">Membrane</keyword>
<gene>
    <name evidence="3" type="ORF">Cco03nite_60700</name>
</gene>
<keyword evidence="4" id="KW-1185">Reference proteome</keyword>
<dbReference type="RefSeq" id="WP_203696265.1">
    <property type="nucleotide sequence ID" value="NZ_BAAALC010000064.1"/>
</dbReference>
<feature type="signal peptide" evidence="2">
    <location>
        <begin position="1"/>
        <end position="17"/>
    </location>
</feature>
<feature type="transmembrane region" description="Helical" evidence="1">
    <location>
        <begin position="60"/>
        <end position="79"/>
    </location>
</feature>
<dbReference type="Proteomes" id="UP000630887">
    <property type="component" value="Unassembled WGS sequence"/>
</dbReference>
<dbReference type="InterPro" id="IPR049713">
    <property type="entry name" value="Pr6Pr-like"/>
</dbReference>
<comment type="caution">
    <text evidence="3">The sequence shown here is derived from an EMBL/GenBank/DDBJ whole genome shotgun (WGS) entry which is preliminary data.</text>
</comment>
<evidence type="ECO:0000313" key="3">
    <source>
        <dbReference type="EMBL" id="GIG09370.1"/>
    </source>
</evidence>
<evidence type="ECO:0000313" key="4">
    <source>
        <dbReference type="Proteomes" id="UP000630887"/>
    </source>
</evidence>
<protein>
    <recommendedName>
        <fullName evidence="5">FAR-17a/AIG1-like protein</fullName>
    </recommendedName>
</protein>
<name>A0A8J3L7J3_9ACTN</name>
<proteinExistence type="predicted"/>
<reference evidence="3 4" key="1">
    <citation type="submission" date="2021-01" db="EMBL/GenBank/DDBJ databases">
        <title>Whole genome shotgun sequence of Catellatospora coxensis NBRC 107359.</title>
        <authorList>
            <person name="Komaki H."/>
            <person name="Tamura T."/>
        </authorList>
    </citation>
    <scope>NUCLEOTIDE SEQUENCE [LARGE SCALE GENOMIC DNA]</scope>
    <source>
        <strain evidence="3 4">NBRC 107359</strain>
    </source>
</reference>
<evidence type="ECO:0000256" key="1">
    <source>
        <dbReference type="SAM" id="Phobius"/>
    </source>
</evidence>
<dbReference type="EMBL" id="BONI01000063">
    <property type="protein sequence ID" value="GIG09370.1"/>
    <property type="molecule type" value="Genomic_DNA"/>
</dbReference>
<feature type="transmembrane region" description="Helical" evidence="1">
    <location>
        <begin position="34"/>
        <end position="53"/>
    </location>
</feature>
<evidence type="ECO:0000256" key="2">
    <source>
        <dbReference type="SAM" id="SignalP"/>
    </source>
</evidence>
<accession>A0A8J3L7J3</accession>
<feature type="chain" id="PRO_5038952506" description="FAR-17a/AIG1-like protein" evidence="2">
    <location>
        <begin position="18"/>
        <end position="203"/>
    </location>
</feature>
<dbReference type="NCBIfam" id="NF038065">
    <property type="entry name" value="Pr6Pr"/>
    <property type="match status" value="1"/>
</dbReference>
<organism evidence="3 4">
    <name type="scientific">Catellatospora coxensis</name>
    <dbReference type="NCBI Taxonomy" id="310354"/>
    <lineage>
        <taxon>Bacteria</taxon>
        <taxon>Bacillati</taxon>
        <taxon>Actinomycetota</taxon>
        <taxon>Actinomycetes</taxon>
        <taxon>Micromonosporales</taxon>
        <taxon>Micromonosporaceae</taxon>
        <taxon>Catellatospora</taxon>
    </lineage>
</organism>
<feature type="transmembrane region" description="Helical" evidence="1">
    <location>
        <begin position="99"/>
        <end position="116"/>
    </location>
</feature>